<protein>
    <recommendedName>
        <fullName evidence="4">Aspartyl protease</fullName>
    </recommendedName>
</protein>
<name>A0A5B8VVW0_9SPHI</name>
<dbReference type="SUPFAM" id="SSF50630">
    <property type="entry name" value="Acid proteases"/>
    <property type="match status" value="1"/>
</dbReference>
<dbReference type="EMBL" id="CP042437">
    <property type="protein sequence ID" value="QEC75640.1"/>
    <property type="molecule type" value="Genomic_DNA"/>
</dbReference>
<keyword evidence="3" id="KW-1185">Reference proteome</keyword>
<organism evidence="2 3">
    <name type="scientific">Mucilaginibacter ginsenosidivorax</name>
    <dbReference type="NCBI Taxonomy" id="862126"/>
    <lineage>
        <taxon>Bacteria</taxon>
        <taxon>Pseudomonadati</taxon>
        <taxon>Bacteroidota</taxon>
        <taxon>Sphingobacteriia</taxon>
        <taxon>Sphingobacteriales</taxon>
        <taxon>Sphingobacteriaceae</taxon>
        <taxon>Mucilaginibacter</taxon>
    </lineage>
</organism>
<dbReference type="InterPro" id="IPR021109">
    <property type="entry name" value="Peptidase_aspartic_dom_sf"/>
</dbReference>
<keyword evidence="1" id="KW-0732">Signal</keyword>
<dbReference type="Pfam" id="PF13650">
    <property type="entry name" value="Asp_protease_2"/>
    <property type="match status" value="1"/>
</dbReference>
<dbReference type="Gene3D" id="2.40.70.10">
    <property type="entry name" value="Acid Proteases"/>
    <property type="match status" value="1"/>
</dbReference>
<accession>A0A5B8VVW0</accession>
<gene>
    <name evidence="2" type="ORF">FSB76_06640</name>
</gene>
<evidence type="ECO:0000313" key="2">
    <source>
        <dbReference type="EMBL" id="QEC75640.1"/>
    </source>
</evidence>
<dbReference type="InterPro" id="IPR034122">
    <property type="entry name" value="Retropepsin-like_bacterial"/>
</dbReference>
<dbReference type="RefSeq" id="WP_147052852.1">
    <property type="nucleotide sequence ID" value="NZ_CP042437.1"/>
</dbReference>
<feature type="signal peptide" evidence="1">
    <location>
        <begin position="1"/>
        <end position="19"/>
    </location>
</feature>
<evidence type="ECO:0000256" key="1">
    <source>
        <dbReference type="SAM" id="SignalP"/>
    </source>
</evidence>
<dbReference type="CDD" id="cd05483">
    <property type="entry name" value="retropepsin_like_bacteria"/>
    <property type="match status" value="1"/>
</dbReference>
<sequence length="390" mass="42401">MNKLIFTLAFILTGASAFAQTFTFNQGGPTVKNYYTELPYQNIYGKLVVTVELGGSKHRFLFDTGAPVALSKQLAAQINAKTMHVGVINDANGAADSTTIVGIDDIRLGDVIFSGIPALVLLPDMYKCWNVEGVVGSNMLRNSIVSIVADRQVIIITDEPDKLILNKKYSVPLVLDANNNHQSDPVIKVFINKVSAFMAFDSGQSAFMRFTDDYMNQLSKLNACQVVDKGYGASQIGAFGLQANADKFLVGVASLNIGRARFDNITAETNKTGNSAFGTKLLDYGNVTLDFIHGKFYFDPRTETTNLAEKHWPFSPTMQGNKLVVGVVWQKGASLVKPGEQITAINGKDYSEVSLCDMLNNKPPLAGYETGTITIKDAGGQLRNVQIVKE</sequence>
<evidence type="ECO:0000313" key="3">
    <source>
        <dbReference type="Proteomes" id="UP000321362"/>
    </source>
</evidence>
<dbReference type="Proteomes" id="UP000321362">
    <property type="component" value="Chromosome"/>
</dbReference>
<feature type="chain" id="PRO_5023032156" description="Aspartyl protease" evidence="1">
    <location>
        <begin position="20"/>
        <end position="390"/>
    </location>
</feature>
<dbReference type="KEGG" id="mgk:FSB76_06640"/>
<dbReference type="AlphaFoldDB" id="A0A5B8VVW0"/>
<reference evidence="2 3" key="1">
    <citation type="journal article" date="2013" name="J. Microbiol.">
        <title>Mucilaginibacter ginsenosidivorax sp. nov., with ginsenoside converting activity isolated from sediment.</title>
        <authorList>
            <person name="Kim J.K."/>
            <person name="Choi T.E."/>
            <person name="Liu Q.M."/>
            <person name="Park H.Y."/>
            <person name="Yi T.H."/>
            <person name="Yoon M.H."/>
            <person name="Kim S.C."/>
            <person name="Im W.T."/>
        </authorList>
    </citation>
    <scope>NUCLEOTIDE SEQUENCE [LARGE SCALE GENOMIC DNA]</scope>
    <source>
        <strain evidence="2 3">KHI28</strain>
    </source>
</reference>
<evidence type="ECO:0008006" key="4">
    <source>
        <dbReference type="Google" id="ProtNLM"/>
    </source>
</evidence>
<proteinExistence type="predicted"/>
<dbReference type="OrthoDB" id="5580718at2"/>